<evidence type="ECO:0000313" key="1">
    <source>
        <dbReference type="EMBL" id="VWD64666.1"/>
    </source>
</evidence>
<name>A0A6P3CB39_BURL3</name>
<protein>
    <submittedName>
        <fullName evidence="1">Uncharacterized protein</fullName>
    </submittedName>
</protein>
<proteinExistence type="predicted"/>
<organism evidence="1 2">
    <name type="scientific">Burkholderia lata (strain ATCC 17760 / DSM 23089 / LMG 22485 / NCIMB 9086 / R18194 / 383)</name>
    <dbReference type="NCBI Taxonomy" id="482957"/>
    <lineage>
        <taxon>Bacteria</taxon>
        <taxon>Pseudomonadati</taxon>
        <taxon>Pseudomonadota</taxon>
        <taxon>Betaproteobacteria</taxon>
        <taxon>Burkholderiales</taxon>
        <taxon>Burkholderiaceae</taxon>
        <taxon>Burkholderia</taxon>
        <taxon>Burkholderia cepacia complex</taxon>
    </lineage>
</organism>
<dbReference type="Proteomes" id="UP000494110">
    <property type="component" value="Unassembled WGS sequence"/>
</dbReference>
<accession>A0A6P3CB39</accession>
<reference evidence="1 2" key="1">
    <citation type="submission" date="2019-09" db="EMBL/GenBank/DDBJ databases">
        <authorList>
            <person name="Depoorter E."/>
        </authorList>
    </citation>
    <scope>NUCLEOTIDE SEQUENCE [LARGE SCALE GENOMIC DNA]</scope>
    <source>
        <strain evidence="1">R-39750</strain>
    </source>
</reference>
<sequence>MPITSPARLNTGPPELSGFGAMSVSKNGNALPSGSRCDVALTMPAVTVLPDPSGAPIVITGSPARTFDESPTRTNGSFVALTRSTATSLCGSTASTVALNSRRSVSRTVTSVASSTTCAEVRIRPSALTMKPEPLPDTARGDVSGAGACACVCVCPCGPCAGGGASCRKNAASGSSGSRIAKDGPPACWSGAAVMMVTTAGP</sequence>
<gene>
    <name evidence="1" type="ORF">BLA39750_07920</name>
</gene>
<dbReference type="AlphaFoldDB" id="A0A6P3CB39"/>
<dbReference type="EMBL" id="CABVQN010000085">
    <property type="protein sequence ID" value="VWD64666.1"/>
    <property type="molecule type" value="Genomic_DNA"/>
</dbReference>
<evidence type="ECO:0000313" key="2">
    <source>
        <dbReference type="Proteomes" id="UP000494110"/>
    </source>
</evidence>